<reference evidence="1 2" key="1">
    <citation type="journal article" date="2014" name="Genome Announc.">
        <title>Draft Genome Sequence of Lutibaculum baratangense Strain AMV1T, Isolated from a Mud Volcano in Andamans, India.</title>
        <authorList>
            <person name="Singh A."/>
            <person name="Sreenivas A."/>
            <person name="Sathyanarayana Reddy G."/>
            <person name="Pinnaka A.K."/>
            <person name="Shivaji S."/>
        </authorList>
    </citation>
    <scope>NUCLEOTIDE SEQUENCE [LARGE SCALE GENOMIC DNA]</scope>
    <source>
        <strain evidence="1 2">AMV1</strain>
    </source>
</reference>
<proteinExistence type="predicted"/>
<sequence length="277" mass="29906">MRRLVHPGPAIPERTRSVPCRAKPLTLRLPAGPSVLAAAHEALRAEGCEGGYVRIGPARMAPLRYVIPAGAPGDGHAAWYSETFAFDAPCEVEEAVMFVGRRDGEPFVHCHGIWRTPEGRRMGHLLPAESVLHEAVDARGWGVSGAMLEVHDDPETRFRLFSPQPTEEATDGRPALLATVRPNEEIGSAIEGILRHHGIARAEICGIGSLVGAEFEDRPPVESYATEVLVRNGRVTPEGCALDVAIVGMDGKISEGRLARRRNPVCVTFELLILGQG</sequence>
<dbReference type="EMBL" id="AWXZ01000037">
    <property type="protein sequence ID" value="ESR23843.1"/>
    <property type="molecule type" value="Genomic_DNA"/>
</dbReference>
<dbReference type="AlphaFoldDB" id="V4TBU2"/>
<dbReference type="SUPFAM" id="SSF117856">
    <property type="entry name" value="AF0104/ALDC/Ptd012-like"/>
    <property type="match status" value="2"/>
</dbReference>
<evidence type="ECO:0000313" key="1">
    <source>
        <dbReference type="EMBL" id="ESR23843.1"/>
    </source>
</evidence>
<protein>
    <submittedName>
        <fullName evidence="1">Uncharacterized protein</fullName>
    </submittedName>
</protein>
<dbReference type="Proteomes" id="UP000017819">
    <property type="component" value="Unassembled WGS sequence"/>
</dbReference>
<dbReference type="eggNOG" id="COG1661">
    <property type="taxonomic scope" value="Bacteria"/>
</dbReference>
<dbReference type="PATRIC" id="fig|631454.5.peg.2753"/>
<dbReference type="RefSeq" id="WP_023432913.1">
    <property type="nucleotide sequence ID" value="NZ_AWXZ01000037.1"/>
</dbReference>
<name>V4TBU2_9HYPH</name>
<dbReference type="OrthoDB" id="8720942at2"/>
<comment type="caution">
    <text evidence="1">The sequence shown here is derived from an EMBL/GenBank/DDBJ whole genome shotgun (WGS) entry which is preliminary data.</text>
</comment>
<gene>
    <name evidence="1" type="ORF">N177_2788</name>
</gene>
<organism evidence="1 2">
    <name type="scientific">Lutibaculum baratangense AMV1</name>
    <dbReference type="NCBI Taxonomy" id="631454"/>
    <lineage>
        <taxon>Bacteria</taxon>
        <taxon>Pseudomonadati</taxon>
        <taxon>Pseudomonadota</taxon>
        <taxon>Alphaproteobacteria</taxon>
        <taxon>Hyphomicrobiales</taxon>
        <taxon>Tepidamorphaceae</taxon>
        <taxon>Lutibaculum</taxon>
    </lineage>
</organism>
<evidence type="ECO:0000313" key="2">
    <source>
        <dbReference type="Proteomes" id="UP000017819"/>
    </source>
</evidence>
<keyword evidence="2" id="KW-1185">Reference proteome</keyword>
<accession>V4TBU2</accession>
<dbReference type="Gene3D" id="3.30.1330.80">
    <property type="entry name" value="Hypothetical protein, similar to alpha- acetolactate decarboxylase, domain 2"/>
    <property type="match status" value="2"/>
</dbReference>
<dbReference type="STRING" id="631454.N177_2788"/>